<dbReference type="SUPFAM" id="SSF57492">
    <property type="entry name" value="Trefoil"/>
    <property type="match status" value="1"/>
</dbReference>
<dbReference type="CDD" id="cd00111">
    <property type="entry name" value="Trefoil"/>
    <property type="match status" value="1"/>
</dbReference>
<protein>
    <recommendedName>
        <fullName evidence="3">P-type domain-containing protein</fullName>
    </recommendedName>
</protein>
<organism evidence="4 5">
    <name type="scientific">Albula glossodonta</name>
    <name type="common">roundjaw bonefish</name>
    <dbReference type="NCBI Taxonomy" id="121402"/>
    <lineage>
        <taxon>Eukaryota</taxon>
        <taxon>Metazoa</taxon>
        <taxon>Chordata</taxon>
        <taxon>Craniata</taxon>
        <taxon>Vertebrata</taxon>
        <taxon>Euteleostomi</taxon>
        <taxon>Actinopterygii</taxon>
        <taxon>Neopterygii</taxon>
        <taxon>Teleostei</taxon>
        <taxon>Albuliformes</taxon>
        <taxon>Albulidae</taxon>
        <taxon>Albula</taxon>
    </lineage>
</organism>
<dbReference type="InterPro" id="IPR051816">
    <property type="entry name" value="Glycosyl_Hydrolase_31"/>
</dbReference>
<sequence>MATGEPAVIKNEGPEFSPECPNIVLAERVDCYPDSGASQQACRKRGCCWHPLDQTNVPWCFFATNHGYEVMDSSTGPGNVNAQLRRLPSPSLFGADIEDLTFHAEMQTANRLRFKITDAHKQRFEVPHEHVTPPKSPYTGVLNYEFELVKKPFGVR</sequence>
<dbReference type="AlphaFoldDB" id="A0A8T2NG55"/>
<accession>A0A8T2NG55</accession>
<dbReference type="EMBL" id="JAFBMS010000062">
    <property type="protein sequence ID" value="KAG9338716.1"/>
    <property type="molecule type" value="Genomic_DNA"/>
</dbReference>
<proteinExistence type="predicted"/>
<comment type="caution">
    <text evidence="4">The sequence shown here is derived from an EMBL/GenBank/DDBJ whole genome shotgun (WGS) entry which is preliminary data.</text>
</comment>
<keyword evidence="5" id="KW-1185">Reference proteome</keyword>
<keyword evidence="1" id="KW-1015">Disulfide bond</keyword>
<name>A0A8T2NG55_9TELE</name>
<dbReference type="PROSITE" id="PS51448">
    <property type="entry name" value="P_TREFOIL_2"/>
    <property type="match status" value="1"/>
</dbReference>
<dbReference type="GO" id="GO:0030246">
    <property type="term" value="F:carbohydrate binding"/>
    <property type="evidence" value="ECO:0007669"/>
    <property type="project" value="InterPro"/>
</dbReference>
<dbReference type="GO" id="GO:0003824">
    <property type="term" value="F:catalytic activity"/>
    <property type="evidence" value="ECO:0007669"/>
    <property type="project" value="InterPro"/>
</dbReference>
<dbReference type="Pfam" id="PF00088">
    <property type="entry name" value="Trefoil"/>
    <property type="match status" value="1"/>
</dbReference>
<dbReference type="PANTHER" id="PTHR43863">
    <property type="entry name" value="HYDROLASE, PUTATIVE (AFU_ORTHOLOGUE AFUA_1G03140)-RELATED"/>
    <property type="match status" value="1"/>
</dbReference>
<gene>
    <name evidence="4" type="ORF">JZ751_025385</name>
</gene>
<reference evidence="4" key="1">
    <citation type="thesis" date="2021" institute="BYU ScholarsArchive" country="Provo, UT, USA">
        <title>Applications of and Algorithms for Genome Assembly and Genomic Analyses with an Emphasis on Marine Teleosts.</title>
        <authorList>
            <person name="Pickett B.D."/>
        </authorList>
    </citation>
    <scope>NUCLEOTIDE SEQUENCE</scope>
    <source>
        <strain evidence="4">HI-2016</strain>
    </source>
</reference>
<dbReference type="InterPro" id="IPR000519">
    <property type="entry name" value="P_trefoil_dom"/>
</dbReference>
<evidence type="ECO:0000256" key="1">
    <source>
        <dbReference type="ARBA" id="ARBA00023157"/>
    </source>
</evidence>
<dbReference type="GO" id="GO:0005975">
    <property type="term" value="P:carbohydrate metabolic process"/>
    <property type="evidence" value="ECO:0007669"/>
    <property type="project" value="InterPro"/>
</dbReference>
<comment type="caution">
    <text evidence="2">Lacks conserved residue(s) required for the propagation of feature annotation.</text>
</comment>
<dbReference type="InterPro" id="IPR044913">
    <property type="entry name" value="P_trefoil_dom_sf"/>
</dbReference>
<dbReference type="SMART" id="SM00018">
    <property type="entry name" value="PD"/>
    <property type="match status" value="1"/>
</dbReference>
<feature type="domain" description="P-type" evidence="3">
    <location>
        <begin position="18"/>
        <end position="64"/>
    </location>
</feature>
<evidence type="ECO:0000313" key="4">
    <source>
        <dbReference type="EMBL" id="KAG9338716.1"/>
    </source>
</evidence>
<dbReference type="Proteomes" id="UP000824540">
    <property type="component" value="Unassembled WGS sequence"/>
</dbReference>
<dbReference type="Gene3D" id="4.10.110.10">
    <property type="entry name" value="Spasmolytic Protein, domain 1"/>
    <property type="match status" value="1"/>
</dbReference>
<dbReference type="OrthoDB" id="8887851at2759"/>
<dbReference type="InterPro" id="IPR017957">
    <property type="entry name" value="P_trefoil_CS"/>
</dbReference>
<dbReference type="Gene3D" id="2.60.40.1760">
    <property type="entry name" value="glycosyl hydrolase (family 31)"/>
    <property type="match status" value="1"/>
</dbReference>
<dbReference type="PROSITE" id="PS00025">
    <property type="entry name" value="P_TREFOIL_1"/>
    <property type="match status" value="1"/>
</dbReference>
<evidence type="ECO:0000256" key="2">
    <source>
        <dbReference type="PROSITE-ProRule" id="PRU00779"/>
    </source>
</evidence>
<dbReference type="InterPro" id="IPR011013">
    <property type="entry name" value="Gal_mutarotase_sf_dom"/>
</dbReference>
<dbReference type="PANTHER" id="PTHR43863:SF2">
    <property type="entry name" value="MALTASE-GLUCOAMYLASE"/>
    <property type="match status" value="1"/>
</dbReference>
<evidence type="ECO:0000313" key="5">
    <source>
        <dbReference type="Proteomes" id="UP000824540"/>
    </source>
</evidence>
<feature type="non-terminal residue" evidence="4">
    <location>
        <position position="156"/>
    </location>
</feature>
<dbReference type="SUPFAM" id="SSF74650">
    <property type="entry name" value="Galactose mutarotase-like"/>
    <property type="match status" value="1"/>
</dbReference>
<evidence type="ECO:0000259" key="3">
    <source>
        <dbReference type="PROSITE" id="PS51448"/>
    </source>
</evidence>